<proteinExistence type="predicted"/>
<gene>
    <name evidence="1" type="ORF">Nocox_03835</name>
</gene>
<sequence>MEFPDGSEIAVSLQDRSLDRRSSGCHLALGVLLTAEQAVFDLPAGREFGDAPQLEVLIAPVGAGRQDVIERIRPLQVLVRSLEETPGTRVALLPLAQPSRYGAARPRLDQAAVRRALERTGEIWSALIDLKLARRPLRDIDPAELLDRLDAIEAAQLRSLVQVRLGRTPEEVANCPFSNITECGRGGFFRVDR</sequence>
<keyword evidence="2" id="KW-1185">Reference proteome</keyword>
<evidence type="ECO:0000313" key="2">
    <source>
        <dbReference type="Proteomes" id="UP000824681"/>
    </source>
</evidence>
<evidence type="ECO:0000313" key="1">
    <source>
        <dbReference type="EMBL" id="QYC38395.1"/>
    </source>
</evidence>
<reference evidence="1 2" key="1">
    <citation type="journal article" date="2021" name="ACS Chem. Biol.">
        <title>Genomic-Led Discovery of a Novel Glycopeptide Antibiotic by Nonomuraea coxensis DSM 45129.</title>
        <authorList>
            <person name="Yushchuk O."/>
            <person name="Vior N.M."/>
            <person name="Andreo-Vidal A."/>
            <person name="Berini F."/>
            <person name="Ruckert C."/>
            <person name="Busche T."/>
            <person name="Binda E."/>
            <person name="Kalinowski J."/>
            <person name="Truman A.W."/>
            <person name="Marinelli F."/>
        </authorList>
    </citation>
    <scope>NUCLEOTIDE SEQUENCE [LARGE SCALE GENOMIC DNA]</scope>
    <source>
        <strain evidence="1 2">DSM 45129</strain>
    </source>
</reference>
<accession>A0ABX8TSF1</accession>
<dbReference type="RefSeq" id="WP_020544821.1">
    <property type="nucleotide sequence ID" value="NZ_CP068985.1"/>
</dbReference>
<protein>
    <submittedName>
        <fullName evidence="1">Uncharacterized protein</fullName>
    </submittedName>
</protein>
<dbReference type="Proteomes" id="UP000824681">
    <property type="component" value="Chromosome"/>
</dbReference>
<dbReference type="EMBL" id="CP068985">
    <property type="protein sequence ID" value="QYC38395.1"/>
    <property type="molecule type" value="Genomic_DNA"/>
</dbReference>
<organism evidence="1 2">
    <name type="scientific">Nonomuraea coxensis DSM 45129</name>
    <dbReference type="NCBI Taxonomy" id="1122611"/>
    <lineage>
        <taxon>Bacteria</taxon>
        <taxon>Bacillati</taxon>
        <taxon>Actinomycetota</taxon>
        <taxon>Actinomycetes</taxon>
        <taxon>Streptosporangiales</taxon>
        <taxon>Streptosporangiaceae</taxon>
        <taxon>Nonomuraea</taxon>
    </lineage>
</organism>
<name>A0ABX8TSF1_9ACTN</name>